<accession>A0A137SSE4</accession>
<dbReference type="PANTHER" id="PTHR42716">
    <property type="entry name" value="L-ASPARTATE OXIDASE"/>
    <property type="match status" value="1"/>
</dbReference>
<sequence>MKHQFDFLIIGGGVAGMSYALKVANSGKGTVALICKTTLDEANTVKAQGGIAAVTNLSVDNFEKHIHDTMVAGDYISDPVAVDFVVRNAPQAIDDLLKWGVNFDKCDDGSFDLHREGGHSEFRILHHADDTGFEIQRALMEAVRANEHITVLEHHFAVELITQHNLGMDVQRTTPNIECYGAYILSPVSGEVDTYLSRVTLMATGGTGAVYATTSNPNVATGDGIAMVYRAKGTIANMEFVQFHPTVLYNPAETHPAYLITEAMRGYGAVLRLPTGEEFMQKYDSRLSLAPRDIVARAIDQEMKIHGLNHVCLDVTHKDAEQTKKHFPHIYEKCLSIGVDITKDLIPVCPSAHYMCGGIKVDLHGESSIHRLYAVGECSCTGLHGGNRLASNSLIEAVVYAKSAAQHAIETIDNYQFNESVPEWDAVGMLTNEEKVLITQSVKEVGDVMSNYMGIVRSNLRLKRALRRLDLLYEETEGLFKRVKATRDICELRNMINVAYLIARQAQERKESRGLHYSLDYPWHAYDKKNLNKKITMNTTNKKWTEAGFVDEPIAKNIDLKTEIRRMCQEKKAIIMAHYYTQGAIQEVADFVGDSLALAQKAATTDADIIVMCGVHFMGETNKILCPDKKVLTPDLNASCSLAESCPTDAFKAFVEAHPNHTVVSYVNTTAATKALTDVVVTSSNAQQIVESFPKDTPIIFGPDRNLGGYINRITGRKMLLWDGACHVHDRFSVDKIMTLKAEHPHAKVLAHPECKAEVLDIADKVGSTSALLKYCITNEAQEFIVVTESGILHEMQKGAPHKTFIPAPPDSDACACNECEHMKLITMEKLYNCLKYEYPEIEVDEAIAAQAVKPIERMLAISKQVLNK</sequence>
<dbReference type="PRINTS" id="PR00411">
    <property type="entry name" value="PNDRDTASEI"/>
</dbReference>
<evidence type="ECO:0000256" key="5">
    <source>
        <dbReference type="ARBA" id="ARBA00005065"/>
    </source>
</evidence>
<dbReference type="SUPFAM" id="SSF51905">
    <property type="entry name" value="FAD/NAD(P)-binding domain"/>
    <property type="match status" value="1"/>
</dbReference>
<evidence type="ECO:0000256" key="19">
    <source>
        <dbReference type="ARBA" id="ARBA00073059"/>
    </source>
</evidence>
<dbReference type="InterPro" id="IPR005288">
    <property type="entry name" value="NadB"/>
</dbReference>
<evidence type="ECO:0000256" key="12">
    <source>
        <dbReference type="ARBA" id="ARBA00022723"/>
    </source>
</evidence>
<dbReference type="PATRIC" id="fig|28125.4.peg.1863"/>
<keyword evidence="9 21" id="KW-0285">Flavoprotein</keyword>
<feature type="binding site" evidence="20">
    <location>
        <begin position="752"/>
        <end position="754"/>
    </location>
    <ligand>
        <name>iminosuccinate</name>
        <dbReference type="ChEBI" id="CHEBI:77875"/>
    </ligand>
</feature>
<dbReference type="SUPFAM" id="SSF56425">
    <property type="entry name" value="Succinate dehydrogenase/fumarate reductase flavoprotein, catalytic domain"/>
    <property type="match status" value="1"/>
</dbReference>
<comment type="pathway">
    <text evidence="4 21">Cofactor biosynthesis; NAD(+) biosynthesis; iminoaspartate from L-aspartate (oxidase route): step 1/1.</text>
</comment>
<dbReference type="UniPathway" id="UPA00253">
    <property type="reaction ID" value="UER00326"/>
</dbReference>
<feature type="domain" description="Fumarate reductase/succinate dehydrogenase flavoprotein-like C-terminal" evidence="23">
    <location>
        <begin position="443"/>
        <end position="540"/>
    </location>
</feature>
<feature type="binding site" evidence="20">
    <location>
        <position position="578"/>
    </location>
    <ligand>
        <name>iminosuccinate</name>
        <dbReference type="ChEBI" id="CHEBI:77875"/>
    </ligand>
</feature>
<evidence type="ECO:0000256" key="8">
    <source>
        <dbReference type="ARBA" id="ARBA00022490"/>
    </source>
</evidence>
<evidence type="ECO:0000256" key="1">
    <source>
        <dbReference type="ARBA" id="ARBA00001974"/>
    </source>
</evidence>
<dbReference type="GO" id="GO:0051539">
    <property type="term" value="F:4 iron, 4 sulfur cluster binding"/>
    <property type="evidence" value="ECO:0007669"/>
    <property type="project" value="UniProtKB-KW"/>
</dbReference>
<keyword evidence="15 20" id="KW-0408">Iron</keyword>
<evidence type="ECO:0000256" key="21">
    <source>
        <dbReference type="RuleBase" id="RU362049"/>
    </source>
</evidence>
<evidence type="ECO:0000259" key="23">
    <source>
        <dbReference type="Pfam" id="PF02910"/>
    </source>
</evidence>
<dbReference type="InterPro" id="IPR015939">
    <property type="entry name" value="Fum_Rdtase/Succ_DH_flav-like_C"/>
</dbReference>
<dbReference type="Gene3D" id="1.20.58.100">
    <property type="entry name" value="Fumarate reductase/succinate dehydrogenase flavoprotein-like, C-terminal domain"/>
    <property type="match status" value="1"/>
</dbReference>
<comment type="function">
    <text evidence="21">Catalyzes the oxidation of L-aspartate to iminoaspartate.</text>
</comment>
<comment type="cofactor">
    <cofactor evidence="1 21">
        <name>FAD</name>
        <dbReference type="ChEBI" id="CHEBI:57692"/>
    </cofactor>
</comment>
<gene>
    <name evidence="20" type="primary">nadA</name>
    <name evidence="24" type="ORF">HMPREF3202_01872</name>
</gene>
<feature type="domain" description="FAD-dependent oxidoreductase 2 FAD-binding" evidence="22">
    <location>
        <begin position="6"/>
        <end position="394"/>
    </location>
</feature>
<evidence type="ECO:0000256" key="14">
    <source>
        <dbReference type="ARBA" id="ARBA00023002"/>
    </source>
</evidence>
<dbReference type="GO" id="GO:0046872">
    <property type="term" value="F:metal ion binding"/>
    <property type="evidence" value="ECO:0007669"/>
    <property type="project" value="UniProtKB-KW"/>
</dbReference>
<feature type="binding site" evidence="20">
    <location>
        <position position="595"/>
    </location>
    <ligand>
        <name>iminosuccinate</name>
        <dbReference type="ChEBI" id="CHEBI:77875"/>
    </ligand>
</feature>
<evidence type="ECO:0000256" key="13">
    <source>
        <dbReference type="ARBA" id="ARBA00022827"/>
    </source>
</evidence>
<feature type="binding site" evidence="20">
    <location>
        <position position="769"/>
    </location>
    <ligand>
        <name>iminosuccinate</name>
        <dbReference type="ChEBI" id="CHEBI:77875"/>
    </ligand>
</feature>
<comment type="subcellular location">
    <subcellularLocation>
        <location evidence="3 20 21">Cytoplasm</location>
    </subcellularLocation>
</comment>
<dbReference type="HAMAP" id="MF_00568">
    <property type="entry name" value="NadA_type2"/>
    <property type="match status" value="1"/>
</dbReference>
<dbReference type="Pfam" id="PF02910">
    <property type="entry name" value="Succ_DH_flav_C"/>
    <property type="match status" value="1"/>
</dbReference>
<keyword evidence="13 21" id="KW-0274">FAD</keyword>
<dbReference type="NCBIfam" id="TIGR00550">
    <property type="entry name" value="nadA"/>
    <property type="match status" value="1"/>
</dbReference>
<evidence type="ECO:0000256" key="7">
    <source>
        <dbReference type="ARBA" id="ARBA00022485"/>
    </source>
</evidence>
<dbReference type="InterPro" id="IPR036094">
    <property type="entry name" value="NadA_sf"/>
</dbReference>
<dbReference type="FunFam" id="3.90.700.10:FF:000002">
    <property type="entry name" value="L-aspartate oxidase"/>
    <property type="match status" value="1"/>
</dbReference>
<evidence type="ECO:0000256" key="10">
    <source>
        <dbReference type="ARBA" id="ARBA00022642"/>
    </source>
</evidence>
<organism evidence="24 25">
    <name type="scientific">Prevotella bivia</name>
    <dbReference type="NCBI Taxonomy" id="28125"/>
    <lineage>
        <taxon>Bacteria</taxon>
        <taxon>Pseudomonadati</taxon>
        <taxon>Bacteroidota</taxon>
        <taxon>Bacteroidia</taxon>
        <taxon>Bacteroidales</taxon>
        <taxon>Prevotellaceae</taxon>
        <taxon>Prevotella</taxon>
    </lineage>
</organism>
<dbReference type="GO" id="GO:0008987">
    <property type="term" value="F:quinolinate synthetase A activity"/>
    <property type="evidence" value="ECO:0007669"/>
    <property type="project" value="UniProtKB-UniRule"/>
</dbReference>
<proteinExistence type="inferred from homology"/>
<name>A0A137SSE4_9BACT</name>
<feature type="binding site" evidence="20">
    <location>
        <position position="640"/>
    </location>
    <ligand>
        <name>[4Fe-4S] cluster</name>
        <dbReference type="ChEBI" id="CHEBI:49883"/>
    </ligand>
</feature>
<reference evidence="24 25" key="1">
    <citation type="submission" date="2016-02" db="EMBL/GenBank/DDBJ databases">
        <authorList>
            <person name="Wen L."/>
            <person name="He K."/>
            <person name="Yang H."/>
        </authorList>
    </citation>
    <scope>NUCLEOTIDE SEQUENCE [LARGE SCALE GENOMIC DNA]</scope>
    <source>
        <strain evidence="24 25">GED7880</strain>
    </source>
</reference>
<evidence type="ECO:0000256" key="17">
    <source>
        <dbReference type="ARBA" id="ARBA00048305"/>
    </source>
</evidence>
<dbReference type="Gene3D" id="3.50.50.60">
    <property type="entry name" value="FAD/NAD(P)-binding domain"/>
    <property type="match status" value="1"/>
</dbReference>
<comment type="function">
    <text evidence="2 20">Catalyzes the condensation of iminoaspartate with dihydroxyacetone phosphate to form quinolinate.</text>
</comment>
<dbReference type="GO" id="GO:0008734">
    <property type="term" value="F:L-aspartate oxidase activity"/>
    <property type="evidence" value="ECO:0007669"/>
    <property type="project" value="UniProtKB-UniRule"/>
</dbReference>
<feature type="binding site" evidence="20">
    <location>
        <position position="683"/>
    </location>
    <ligand>
        <name>iminosuccinate</name>
        <dbReference type="ChEBI" id="CHEBI:77875"/>
    </ligand>
</feature>
<dbReference type="GO" id="GO:0034628">
    <property type="term" value="P:'de novo' NAD+ biosynthetic process from L-aspartate"/>
    <property type="evidence" value="ECO:0007669"/>
    <property type="project" value="TreeGrafter"/>
</dbReference>
<dbReference type="SUPFAM" id="SSF142754">
    <property type="entry name" value="NadA-like"/>
    <property type="match status" value="1"/>
</dbReference>
<dbReference type="STRING" id="28125.HMPREF3202_01872"/>
<dbReference type="eggNOG" id="COG0029">
    <property type="taxonomic scope" value="Bacteria"/>
</dbReference>
<comment type="catalytic activity">
    <reaction evidence="17">
        <text>L-aspartate + O2 = iminosuccinate + H2O2</text>
        <dbReference type="Rhea" id="RHEA:25876"/>
        <dbReference type="ChEBI" id="CHEBI:15379"/>
        <dbReference type="ChEBI" id="CHEBI:16240"/>
        <dbReference type="ChEBI" id="CHEBI:29991"/>
        <dbReference type="ChEBI" id="CHEBI:77875"/>
        <dbReference type="EC" id="1.4.3.16"/>
    </reaction>
    <physiologicalReaction direction="left-to-right" evidence="17">
        <dbReference type="Rhea" id="RHEA:25877"/>
    </physiologicalReaction>
</comment>
<comment type="catalytic activity">
    <reaction evidence="18">
        <text>iminosuccinate + dihydroxyacetone phosphate = quinolinate + phosphate + 2 H2O + H(+)</text>
        <dbReference type="Rhea" id="RHEA:25888"/>
        <dbReference type="ChEBI" id="CHEBI:15377"/>
        <dbReference type="ChEBI" id="CHEBI:15378"/>
        <dbReference type="ChEBI" id="CHEBI:29959"/>
        <dbReference type="ChEBI" id="CHEBI:43474"/>
        <dbReference type="ChEBI" id="CHEBI:57642"/>
        <dbReference type="ChEBI" id="CHEBI:77875"/>
        <dbReference type="EC" id="2.5.1.72"/>
    </reaction>
    <physiologicalReaction direction="left-to-right" evidence="18">
        <dbReference type="Rhea" id="RHEA:25889"/>
    </physiologicalReaction>
</comment>
<evidence type="ECO:0000256" key="3">
    <source>
        <dbReference type="ARBA" id="ARBA00004496"/>
    </source>
</evidence>
<evidence type="ECO:0000256" key="20">
    <source>
        <dbReference type="HAMAP-Rule" id="MF_00568"/>
    </source>
</evidence>
<dbReference type="NCBIfam" id="TIGR00551">
    <property type="entry name" value="nadB"/>
    <property type="match status" value="1"/>
</dbReference>
<dbReference type="Pfam" id="PF00890">
    <property type="entry name" value="FAD_binding_2"/>
    <property type="match status" value="1"/>
</dbReference>
<dbReference type="PANTHER" id="PTHR42716:SF2">
    <property type="entry name" value="L-ASPARTATE OXIDASE, CHLOROPLASTIC"/>
    <property type="match status" value="1"/>
</dbReference>
<evidence type="ECO:0000256" key="2">
    <source>
        <dbReference type="ARBA" id="ARBA00003791"/>
    </source>
</evidence>
<evidence type="ECO:0000256" key="4">
    <source>
        <dbReference type="ARBA" id="ARBA00004950"/>
    </source>
</evidence>
<dbReference type="Proteomes" id="UP000070093">
    <property type="component" value="Unassembled WGS sequence"/>
</dbReference>
<evidence type="ECO:0000313" key="25">
    <source>
        <dbReference type="Proteomes" id="UP000070093"/>
    </source>
</evidence>
<dbReference type="AlphaFoldDB" id="A0A137SSE4"/>
<keyword evidence="16 20" id="KW-0411">Iron-sulfur</keyword>
<dbReference type="Pfam" id="PF02445">
    <property type="entry name" value="NadA"/>
    <property type="match status" value="1"/>
</dbReference>
<dbReference type="SUPFAM" id="SSF46977">
    <property type="entry name" value="Succinate dehydrogenase/fumarate reductase flavoprotein C-terminal domain"/>
    <property type="match status" value="1"/>
</dbReference>
<dbReference type="InterPro" id="IPR003953">
    <property type="entry name" value="FAD-dep_OxRdtase_2_FAD-bd"/>
</dbReference>
<comment type="caution">
    <text evidence="24">The sequence shown here is derived from an EMBL/GenBank/DDBJ whole genome shotgun (WGS) entry which is preliminary data.</text>
</comment>
<evidence type="ECO:0000256" key="16">
    <source>
        <dbReference type="ARBA" id="ARBA00023014"/>
    </source>
</evidence>
<dbReference type="FunFam" id="3.40.50.10800:FF:000003">
    <property type="entry name" value="Quinolinate synthase A"/>
    <property type="match status" value="1"/>
</dbReference>
<feature type="binding site" evidence="20">
    <location>
        <position position="726"/>
    </location>
    <ligand>
        <name>[4Fe-4S] cluster</name>
        <dbReference type="ChEBI" id="CHEBI:49883"/>
    </ligand>
</feature>
<evidence type="ECO:0000259" key="22">
    <source>
        <dbReference type="Pfam" id="PF00890"/>
    </source>
</evidence>
<dbReference type="GO" id="GO:0005737">
    <property type="term" value="C:cytoplasm"/>
    <property type="evidence" value="ECO:0007669"/>
    <property type="project" value="UniProtKB-SubCell"/>
</dbReference>
<keyword evidence="10 20" id="KW-0662">Pyridine nucleotide biosynthesis</keyword>
<evidence type="ECO:0000256" key="11">
    <source>
        <dbReference type="ARBA" id="ARBA00022679"/>
    </source>
</evidence>
<dbReference type="InterPro" id="IPR036188">
    <property type="entry name" value="FAD/NAD-bd_sf"/>
</dbReference>
<evidence type="ECO:0000256" key="6">
    <source>
        <dbReference type="ARBA" id="ARBA00008562"/>
    </source>
</evidence>
<feature type="binding site" evidence="20">
    <location>
        <position position="820"/>
    </location>
    <ligand>
        <name>[4Fe-4S] cluster</name>
        <dbReference type="ChEBI" id="CHEBI:49883"/>
    </ligand>
</feature>
<comment type="pathway">
    <text evidence="5 20">Cofactor biosynthesis; NAD(+) biosynthesis; quinolinate from iminoaspartate: step 1/1.</text>
</comment>
<dbReference type="NCBIfam" id="NF006878">
    <property type="entry name" value="PRK09375.1-2"/>
    <property type="match status" value="1"/>
</dbReference>
<comment type="cofactor">
    <cofactor evidence="20">
        <name>[4Fe-4S] cluster</name>
        <dbReference type="ChEBI" id="CHEBI:49883"/>
    </cofactor>
    <text evidence="20">Binds 1 [4Fe-4S] cluster per subunit.</text>
</comment>
<keyword evidence="8 20" id="KW-0963">Cytoplasm</keyword>
<dbReference type="FunFam" id="3.40.50.10800:FF:000001">
    <property type="entry name" value="Quinolinate synthase A"/>
    <property type="match status" value="1"/>
</dbReference>
<keyword evidence="14 21" id="KW-0560">Oxidoreductase</keyword>
<evidence type="ECO:0000256" key="9">
    <source>
        <dbReference type="ARBA" id="ARBA00022630"/>
    </source>
</evidence>
<dbReference type="EC" id="2.5.1.72" evidence="20"/>
<dbReference type="Gene3D" id="3.90.700.10">
    <property type="entry name" value="Succinate dehydrogenase/fumarate reductase flavoprotein, catalytic domain"/>
    <property type="match status" value="1"/>
</dbReference>
<dbReference type="Gene3D" id="3.40.50.10800">
    <property type="entry name" value="NadA-like"/>
    <property type="match status" value="3"/>
</dbReference>
<protein>
    <recommendedName>
        <fullName evidence="19 20">Quinolinate synthase</fullName>
        <ecNumber evidence="20">2.5.1.72</ecNumber>
    </recommendedName>
</protein>
<keyword evidence="7 20" id="KW-0004">4Fe-4S</keyword>
<keyword evidence="12 20" id="KW-0479">Metal-binding</keyword>
<dbReference type="InterPro" id="IPR037099">
    <property type="entry name" value="Fum_R/Succ_DH_flav-like_C_sf"/>
</dbReference>
<dbReference type="EMBL" id="LTAG01000109">
    <property type="protein sequence ID" value="KXO15345.1"/>
    <property type="molecule type" value="Genomic_DNA"/>
</dbReference>
<dbReference type="InterPro" id="IPR003473">
    <property type="entry name" value="NadA"/>
</dbReference>
<comment type="similarity">
    <text evidence="6 21">Belongs to the FAD-dependent oxidoreductase 2 family. NadB subfamily.</text>
</comment>
<dbReference type="InterPro" id="IPR027477">
    <property type="entry name" value="Succ_DH/fumarate_Rdtase_cat_sf"/>
</dbReference>
<keyword evidence="11 20" id="KW-0808">Transferase</keyword>
<dbReference type="FunFam" id="1.20.58.100:FF:000002">
    <property type="entry name" value="L-aspartate oxidase"/>
    <property type="match status" value="1"/>
</dbReference>
<dbReference type="PRINTS" id="PR00368">
    <property type="entry name" value="FADPNR"/>
</dbReference>
<evidence type="ECO:0000256" key="15">
    <source>
        <dbReference type="ARBA" id="ARBA00023004"/>
    </source>
</evidence>
<evidence type="ECO:0000256" key="18">
    <source>
        <dbReference type="ARBA" id="ARBA00050125"/>
    </source>
</evidence>
<evidence type="ECO:0000313" key="24">
    <source>
        <dbReference type="EMBL" id="KXO15345.1"/>
    </source>
</evidence>
<dbReference type="InterPro" id="IPR023066">
    <property type="entry name" value="Quinolinate_synth_type2"/>
</dbReference>
<feature type="binding site" evidence="20">
    <location>
        <begin position="666"/>
        <end position="668"/>
    </location>
    <ligand>
        <name>iminosuccinate</name>
        <dbReference type="ChEBI" id="CHEBI:77875"/>
    </ligand>
</feature>
<comment type="similarity">
    <text evidence="20">Belongs to the quinolinate synthase family. Type 2 subfamily.</text>
</comment>